<dbReference type="InterPro" id="IPR052518">
    <property type="entry name" value="CHR_Transporter"/>
</dbReference>
<keyword evidence="5 7" id="KW-1133">Transmembrane helix</keyword>
<name>A0ABW9GYS4_9FIRM</name>
<feature type="transmembrane region" description="Helical" evidence="7">
    <location>
        <begin position="7"/>
        <end position="28"/>
    </location>
</feature>
<evidence type="ECO:0000313" key="9">
    <source>
        <dbReference type="Proteomes" id="UP001631949"/>
    </source>
</evidence>
<feature type="transmembrane region" description="Helical" evidence="7">
    <location>
        <begin position="140"/>
        <end position="160"/>
    </location>
</feature>
<dbReference type="PANTHER" id="PTHR43663:SF1">
    <property type="entry name" value="CHROMATE TRANSPORTER"/>
    <property type="match status" value="1"/>
</dbReference>
<comment type="similarity">
    <text evidence="2">Belongs to the chromate ion transporter (CHR) (TC 2.A.51) family.</text>
</comment>
<dbReference type="Pfam" id="PF02417">
    <property type="entry name" value="Chromate_transp"/>
    <property type="match status" value="1"/>
</dbReference>
<accession>A0ABW9GYS4</accession>
<feature type="transmembrane region" description="Helical" evidence="7">
    <location>
        <begin position="109"/>
        <end position="128"/>
    </location>
</feature>
<evidence type="ECO:0000256" key="7">
    <source>
        <dbReference type="SAM" id="Phobius"/>
    </source>
</evidence>
<dbReference type="PANTHER" id="PTHR43663">
    <property type="entry name" value="CHROMATE TRANSPORT PROTEIN-RELATED"/>
    <property type="match status" value="1"/>
</dbReference>
<keyword evidence="6 7" id="KW-0472">Membrane</keyword>
<comment type="caution">
    <text evidence="8">The sequence shown here is derived from an EMBL/GenBank/DDBJ whole genome shotgun (WGS) entry which is preliminary data.</text>
</comment>
<keyword evidence="3" id="KW-1003">Cell membrane</keyword>
<evidence type="ECO:0000256" key="2">
    <source>
        <dbReference type="ARBA" id="ARBA00005262"/>
    </source>
</evidence>
<keyword evidence="4 7" id="KW-0812">Transmembrane</keyword>
<organism evidence="8 9">
    <name type="scientific">Peptococcus simiae</name>
    <dbReference type="NCBI Taxonomy" id="1643805"/>
    <lineage>
        <taxon>Bacteria</taxon>
        <taxon>Bacillati</taxon>
        <taxon>Bacillota</taxon>
        <taxon>Clostridia</taxon>
        <taxon>Eubacteriales</taxon>
        <taxon>Peptococcaceae</taxon>
        <taxon>Peptococcus</taxon>
    </lineage>
</organism>
<evidence type="ECO:0000256" key="6">
    <source>
        <dbReference type="ARBA" id="ARBA00023136"/>
    </source>
</evidence>
<keyword evidence="9" id="KW-1185">Reference proteome</keyword>
<proteinExistence type="inferred from homology"/>
<sequence>MIYWQLFSIFFMIGVFCFGGGYAIVPFIQDSVVERGWITIAEFADIIAVSESTPGPISINTATFVGYKLAGVPGAVVATLSLCLPAFILVMTVVRLLYTKRGARFMDRILIGIRPVVVGMIFFAAWSVGQTAFFTRIPGLPVFSNALAVAVAVLAVVATLKYHISPIKIIAGSAALGILISFL</sequence>
<dbReference type="EMBL" id="JBJUVG010000006">
    <property type="protein sequence ID" value="MFM9413769.1"/>
    <property type="molecule type" value="Genomic_DNA"/>
</dbReference>
<evidence type="ECO:0000313" key="8">
    <source>
        <dbReference type="EMBL" id="MFM9413769.1"/>
    </source>
</evidence>
<comment type="subcellular location">
    <subcellularLocation>
        <location evidence="1">Cell membrane</location>
        <topology evidence="1">Multi-pass membrane protein</topology>
    </subcellularLocation>
</comment>
<dbReference type="RefSeq" id="WP_408977385.1">
    <property type="nucleotide sequence ID" value="NZ_JBJUVG010000006.1"/>
</dbReference>
<evidence type="ECO:0000256" key="5">
    <source>
        <dbReference type="ARBA" id="ARBA00022989"/>
    </source>
</evidence>
<evidence type="ECO:0000256" key="4">
    <source>
        <dbReference type="ARBA" id="ARBA00022692"/>
    </source>
</evidence>
<dbReference type="InterPro" id="IPR003370">
    <property type="entry name" value="Chromate_transpt"/>
</dbReference>
<feature type="transmembrane region" description="Helical" evidence="7">
    <location>
        <begin position="75"/>
        <end position="97"/>
    </location>
</feature>
<evidence type="ECO:0000256" key="3">
    <source>
        <dbReference type="ARBA" id="ARBA00022475"/>
    </source>
</evidence>
<protein>
    <submittedName>
        <fullName evidence="8">Chromate transporter</fullName>
    </submittedName>
</protein>
<evidence type="ECO:0000256" key="1">
    <source>
        <dbReference type="ARBA" id="ARBA00004651"/>
    </source>
</evidence>
<reference evidence="8 9" key="1">
    <citation type="journal article" date="2016" name="Int. J. Syst. Evol. Microbiol.">
        <title>Peptococcus simiae sp. nov., isolated from rhesus macaque faeces and emended description of the genus Peptococcus.</title>
        <authorList>
            <person name="Shkoporov A.N."/>
            <person name="Efimov B.A."/>
            <person name="Kondova I."/>
            <person name="Ouwerling B."/>
            <person name="Chaplin A.V."/>
            <person name="Shcherbakova V.A."/>
            <person name="Langermans J.A.M."/>
        </authorList>
    </citation>
    <scope>NUCLEOTIDE SEQUENCE [LARGE SCALE GENOMIC DNA]</scope>
    <source>
        <strain evidence="8 9">M108</strain>
    </source>
</reference>
<gene>
    <name evidence="8" type="ORF">ACKQTC_05270</name>
</gene>
<dbReference type="Proteomes" id="UP001631949">
    <property type="component" value="Unassembled WGS sequence"/>
</dbReference>